<organism evidence="2 3">
    <name type="scientific">Penicillium alfredii</name>
    <dbReference type="NCBI Taxonomy" id="1506179"/>
    <lineage>
        <taxon>Eukaryota</taxon>
        <taxon>Fungi</taxon>
        <taxon>Dikarya</taxon>
        <taxon>Ascomycota</taxon>
        <taxon>Pezizomycotina</taxon>
        <taxon>Eurotiomycetes</taxon>
        <taxon>Eurotiomycetidae</taxon>
        <taxon>Eurotiales</taxon>
        <taxon>Aspergillaceae</taxon>
        <taxon>Penicillium</taxon>
    </lineage>
</organism>
<evidence type="ECO:0000256" key="1">
    <source>
        <dbReference type="SAM" id="MobiDB-lite"/>
    </source>
</evidence>
<proteinExistence type="predicted"/>
<accession>A0A9W9FRD6</accession>
<dbReference type="EMBL" id="JAPMSZ010000004">
    <property type="protein sequence ID" value="KAJ5104994.1"/>
    <property type="molecule type" value="Genomic_DNA"/>
</dbReference>
<dbReference type="Proteomes" id="UP001141434">
    <property type="component" value="Unassembled WGS sequence"/>
</dbReference>
<feature type="compositionally biased region" description="Basic and acidic residues" evidence="1">
    <location>
        <begin position="15"/>
        <end position="43"/>
    </location>
</feature>
<feature type="region of interest" description="Disordered" evidence="1">
    <location>
        <begin position="1"/>
        <end position="45"/>
    </location>
</feature>
<reference evidence="2" key="2">
    <citation type="journal article" date="2023" name="IMA Fungus">
        <title>Comparative genomic study of the Penicillium genus elucidates a diverse pangenome and 15 lateral gene transfer events.</title>
        <authorList>
            <person name="Petersen C."/>
            <person name="Sorensen T."/>
            <person name="Nielsen M.R."/>
            <person name="Sondergaard T.E."/>
            <person name="Sorensen J.L."/>
            <person name="Fitzpatrick D.A."/>
            <person name="Frisvad J.C."/>
            <person name="Nielsen K.L."/>
        </authorList>
    </citation>
    <scope>NUCLEOTIDE SEQUENCE</scope>
    <source>
        <strain evidence="2">IBT 34128</strain>
    </source>
</reference>
<evidence type="ECO:0000313" key="3">
    <source>
        <dbReference type="Proteomes" id="UP001141434"/>
    </source>
</evidence>
<evidence type="ECO:0000313" key="2">
    <source>
        <dbReference type="EMBL" id="KAJ5104994.1"/>
    </source>
</evidence>
<dbReference type="OrthoDB" id="4289657at2759"/>
<gene>
    <name evidence="2" type="ORF">NUU61_002341</name>
</gene>
<dbReference type="AlphaFoldDB" id="A0A9W9FRD6"/>
<feature type="region of interest" description="Disordered" evidence="1">
    <location>
        <begin position="80"/>
        <end position="103"/>
    </location>
</feature>
<name>A0A9W9FRD6_9EURO</name>
<keyword evidence="3" id="KW-1185">Reference proteome</keyword>
<comment type="caution">
    <text evidence="2">The sequence shown here is derived from an EMBL/GenBank/DDBJ whole genome shotgun (WGS) entry which is preliminary data.</text>
</comment>
<dbReference type="GeneID" id="81392091"/>
<sequence length="103" mass="11544">MVRSSIDGNPLDPTSMDHRTSLEGHHQSQAETQNPKDSHDLVDRNVAPSPQATCAELAHQHALEDLQKSNEHWLGQDQLAESAILPTPNMDRSTRFNLRKPDE</sequence>
<protein>
    <submittedName>
        <fullName evidence="2">Uncharacterized protein</fullName>
    </submittedName>
</protein>
<reference evidence="2" key="1">
    <citation type="submission" date="2022-11" db="EMBL/GenBank/DDBJ databases">
        <authorList>
            <person name="Petersen C."/>
        </authorList>
    </citation>
    <scope>NUCLEOTIDE SEQUENCE</scope>
    <source>
        <strain evidence="2">IBT 34128</strain>
    </source>
</reference>
<dbReference type="RefSeq" id="XP_056513990.1">
    <property type="nucleotide sequence ID" value="XM_056652923.1"/>
</dbReference>